<keyword evidence="4" id="KW-1185">Reference proteome</keyword>
<proteinExistence type="predicted"/>
<feature type="chain" id="PRO_5047372964" evidence="2">
    <location>
        <begin position="23"/>
        <end position="113"/>
    </location>
</feature>
<evidence type="ECO:0000256" key="1">
    <source>
        <dbReference type="SAM" id="Phobius"/>
    </source>
</evidence>
<name>A0ABT5B8R9_9BACT</name>
<accession>A0ABT5B8R9</accession>
<comment type="caution">
    <text evidence="3">The sequence shown here is derived from an EMBL/GenBank/DDBJ whole genome shotgun (WGS) entry which is preliminary data.</text>
</comment>
<feature type="signal peptide" evidence="2">
    <location>
        <begin position="1"/>
        <end position="22"/>
    </location>
</feature>
<gene>
    <name evidence="3" type="ORF">POL58_22375</name>
</gene>
<dbReference type="EMBL" id="JAQNDN010000013">
    <property type="protein sequence ID" value="MDC0670520.1"/>
    <property type="molecule type" value="Genomic_DNA"/>
</dbReference>
<keyword evidence="1" id="KW-0812">Transmembrane</keyword>
<protein>
    <submittedName>
        <fullName evidence="3">Uncharacterized protein</fullName>
    </submittedName>
</protein>
<keyword evidence="1" id="KW-1133">Transmembrane helix</keyword>
<dbReference type="RefSeq" id="WP_272000336.1">
    <property type="nucleotide sequence ID" value="NZ_JAQNDN010000013.1"/>
</dbReference>
<reference evidence="3 4" key="1">
    <citation type="submission" date="2022-11" db="EMBL/GenBank/DDBJ databases">
        <title>Minimal conservation of predation-associated metabolite biosynthetic gene clusters underscores biosynthetic potential of Myxococcota including descriptions for ten novel species: Archangium lansinium sp. nov., Myxococcus landrumus sp. nov., Nannocystis bai.</title>
        <authorList>
            <person name="Ahearne A."/>
            <person name="Stevens C."/>
            <person name="Dowd S."/>
        </authorList>
    </citation>
    <scope>NUCLEOTIDE SEQUENCE [LARGE SCALE GENOMIC DNA]</scope>
    <source>
        <strain evidence="3 4">NCELM</strain>
    </source>
</reference>
<sequence>MTTFAAALLALLALGVASLATLDCVTTQQHLSDSREKLKQAEATLSKVKYDGQGNVVDEDLSQYRDAMATMSFETESLRLWRGGEQNAYPYMGGGLLAFLVFAAMAVRSTRRS</sequence>
<keyword evidence="1" id="KW-0472">Membrane</keyword>
<evidence type="ECO:0000313" key="4">
    <source>
        <dbReference type="Proteomes" id="UP001217838"/>
    </source>
</evidence>
<evidence type="ECO:0000256" key="2">
    <source>
        <dbReference type="SAM" id="SignalP"/>
    </source>
</evidence>
<feature type="transmembrane region" description="Helical" evidence="1">
    <location>
        <begin position="88"/>
        <end position="107"/>
    </location>
</feature>
<organism evidence="3 4">
    <name type="scientific">Nannocystis radixulma</name>
    <dbReference type="NCBI Taxonomy" id="2995305"/>
    <lineage>
        <taxon>Bacteria</taxon>
        <taxon>Pseudomonadati</taxon>
        <taxon>Myxococcota</taxon>
        <taxon>Polyangia</taxon>
        <taxon>Nannocystales</taxon>
        <taxon>Nannocystaceae</taxon>
        <taxon>Nannocystis</taxon>
    </lineage>
</organism>
<keyword evidence="2" id="KW-0732">Signal</keyword>
<evidence type="ECO:0000313" key="3">
    <source>
        <dbReference type="EMBL" id="MDC0670520.1"/>
    </source>
</evidence>
<dbReference type="Proteomes" id="UP001217838">
    <property type="component" value="Unassembled WGS sequence"/>
</dbReference>